<dbReference type="EMBL" id="AEIG01000090">
    <property type="protein sequence ID" value="EGG28649.1"/>
    <property type="molecule type" value="Genomic_DNA"/>
</dbReference>
<dbReference type="PROSITE" id="PS01124">
    <property type="entry name" value="HTH_ARAC_FAMILY_2"/>
    <property type="match status" value="1"/>
</dbReference>
<organism evidence="5 6">
    <name type="scientific">Aequoribacter fuscus</name>
    <dbReference type="NCBI Taxonomy" id="2518989"/>
    <lineage>
        <taxon>Bacteria</taxon>
        <taxon>Pseudomonadati</taxon>
        <taxon>Pseudomonadota</taxon>
        <taxon>Gammaproteobacteria</taxon>
        <taxon>Cellvibrionales</taxon>
        <taxon>Halieaceae</taxon>
        <taxon>Aequoribacter</taxon>
    </lineage>
</organism>
<reference evidence="5 6" key="1">
    <citation type="journal article" date="2011" name="J. Bacteriol.">
        <title>Genome sequence of strain IMCC3088, a proteorhodopsin-containing marine bacterium belonging to the OM60/NOR5 clade.</title>
        <authorList>
            <person name="Jang Y."/>
            <person name="Oh H.M."/>
            <person name="Kang I."/>
            <person name="Lee K."/>
            <person name="Yang S.J."/>
            <person name="Cho J.C."/>
        </authorList>
    </citation>
    <scope>NUCLEOTIDE SEQUENCE [LARGE SCALE GENOMIC DNA]</scope>
    <source>
        <strain evidence="5 6">IMCC3088</strain>
    </source>
</reference>
<evidence type="ECO:0000259" key="4">
    <source>
        <dbReference type="PROSITE" id="PS01124"/>
    </source>
</evidence>
<accession>F3L4V7</accession>
<dbReference type="STRING" id="2518989.IMCC3088_2735"/>
<evidence type="ECO:0000256" key="3">
    <source>
        <dbReference type="ARBA" id="ARBA00023163"/>
    </source>
</evidence>
<keyword evidence="3" id="KW-0804">Transcription</keyword>
<evidence type="ECO:0000256" key="2">
    <source>
        <dbReference type="ARBA" id="ARBA00023125"/>
    </source>
</evidence>
<comment type="caution">
    <text evidence="5">The sequence shown here is derived from an EMBL/GenBank/DDBJ whole genome shotgun (WGS) entry which is preliminary data.</text>
</comment>
<dbReference type="PANTHER" id="PTHR47894">
    <property type="entry name" value="HTH-TYPE TRANSCRIPTIONAL REGULATOR GADX"/>
    <property type="match status" value="1"/>
</dbReference>
<name>F3L4V7_9GAMM</name>
<dbReference type="InterPro" id="IPR018060">
    <property type="entry name" value="HTH_AraC"/>
</dbReference>
<dbReference type="eggNOG" id="COG2207">
    <property type="taxonomic scope" value="Bacteria"/>
</dbReference>
<dbReference type="AlphaFoldDB" id="F3L4V7"/>
<dbReference type="GO" id="GO:0005829">
    <property type="term" value="C:cytosol"/>
    <property type="evidence" value="ECO:0007669"/>
    <property type="project" value="TreeGrafter"/>
</dbReference>
<dbReference type="InterPro" id="IPR009057">
    <property type="entry name" value="Homeodomain-like_sf"/>
</dbReference>
<dbReference type="SMART" id="SM00342">
    <property type="entry name" value="HTH_ARAC"/>
    <property type="match status" value="1"/>
</dbReference>
<evidence type="ECO:0000313" key="5">
    <source>
        <dbReference type="EMBL" id="EGG28649.1"/>
    </source>
</evidence>
<sequence>MQRLSLSVRDTLCSTAPIIRTPHVKRTYDANNTTQAVLKALLNNDLRFCDAPHVARSLGISASTMRRRLKEDNTSFSHLSDRVRQYRCEQMLTKKWLPGKCLAAELGYNETNSFYRAFRRWTGLAYRDYKKRLH</sequence>
<dbReference type="RefSeq" id="WP_009576874.1">
    <property type="nucleotide sequence ID" value="NZ_AEIG01000090.1"/>
</dbReference>
<protein>
    <submittedName>
        <fullName evidence="5">AraC-type DNA-binding domain-containing protein</fullName>
    </submittedName>
</protein>
<keyword evidence="6" id="KW-1185">Reference proteome</keyword>
<dbReference type="Gene3D" id="1.10.10.60">
    <property type="entry name" value="Homeodomain-like"/>
    <property type="match status" value="1"/>
</dbReference>
<dbReference type="GO" id="GO:0003700">
    <property type="term" value="F:DNA-binding transcription factor activity"/>
    <property type="evidence" value="ECO:0007669"/>
    <property type="project" value="InterPro"/>
</dbReference>
<evidence type="ECO:0000313" key="6">
    <source>
        <dbReference type="Proteomes" id="UP000005615"/>
    </source>
</evidence>
<proteinExistence type="predicted"/>
<dbReference type="PANTHER" id="PTHR47894:SF1">
    <property type="entry name" value="HTH-TYPE TRANSCRIPTIONAL REGULATOR VQSM"/>
    <property type="match status" value="1"/>
</dbReference>
<gene>
    <name evidence="5" type="ORF">IMCC3088_2735</name>
</gene>
<feature type="domain" description="HTH araC/xylS-type" evidence="4">
    <location>
        <begin position="35"/>
        <end position="132"/>
    </location>
</feature>
<evidence type="ECO:0000256" key="1">
    <source>
        <dbReference type="ARBA" id="ARBA00023015"/>
    </source>
</evidence>
<keyword evidence="2 5" id="KW-0238">DNA-binding</keyword>
<dbReference type="GO" id="GO:0000976">
    <property type="term" value="F:transcription cis-regulatory region binding"/>
    <property type="evidence" value="ECO:0007669"/>
    <property type="project" value="TreeGrafter"/>
</dbReference>
<dbReference type="SUPFAM" id="SSF46689">
    <property type="entry name" value="Homeodomain-like"/>
    <property type="match status" value="1"/>
</dbReference>
<dbReference type="Proteomes" id="UP000005615">
    <property type="component" value="Unassembled WGS sequence"/>
</dbReference>
<dbReference type="Pfam" id="PF12833">
    <property type="entry name" value="HTH_18"/>
    <property type="match status" value="1"/>
</dbReference>
<keyword evidence="1" id="KW-0805">Transcription regulation</keyword>